<name>A0A6A4FEA5_9STRA</name>
<protein>
    <submittedName>
        <fullName evidence="4">Uncharacterized protein</fullName>
    </submittedName>
</protein>
<proteinExistence type="predicted"/>
<dbReference type="EMBL" id="QXFT01000882">
    <property type="protein sequence ID" value="KAE9333916.1"/>
    <property type="molecule type" value="Genomic_DNA"/>
</dbReference>
<accession>A0A6A4FEA5</accession>
<evidence type="ECO:0000256" key="1">
    <source>
        <dbReference type="SAM" id="SignalP"/>
    </source>
</evidence>
<dbReference type="OrthoDB" id="10315019at2759"/>
<evidence type="ECO:0000313" key="3">
    <source>
        <dbReference type="EMBL" id="KAE9050462.1"/>
    </source>
</evidence>
<sequence>MSMTYIKLLYFVLNVRTLQQTTDDDQGVRREFRELRYGAPPSKASKETAIITAISISTS</sequence>
<evidence type="ECO:0000313" key="4">
    <source>
        <dbReference type="EMBL" id="KAE9333916.1"/>
    </source>
</evidence>
<feature type="signal peptide" evidence="1">
    <location>
        <begin position="1"/>
        <end position="17"/>
    </location>
</feature>
<keyword evidence="1" id="KW-0732">Signal</keyword>
<evidence type="ECO:0000313" key="7">
    <source>
        <dbReference type="Proteomes" id="UP000435112"/>
    </source>
</evidence>
<feature type="chain" id="PRO_5036381374" evidence="1">
    <location>
        <begin position="18"/>
        <end position="59"/>
    </location>
</feature>
<gene>
    <name evidence="3" type="ORF">PR001_g2360</name>
    <name evidence="2" type="ORF">PR002_g2115</name>
    <name evidence="4" type="ORF">PR003_g13784</name>
</gene>
<dbReference type="EMBL" id="QXFV01000080">
    <property type="protein sequence ID" value="KAE9050462.1"/>
    <property type="molecule type" value="Genomic_DNA"/>
</dbReference>
<comment type="caution">
    <text evidence="4">The sequence shown here is derived from an EMBL/GenBank/DDBJ whole genome shotgun (WGS) entry which is preliminary data.</text>
</comment>
<dbReference type="AlphaFoldDB" id="A0A6A4FEA5"/>
<evidence type="ECO:0000313" key="2">
    <source>
        <dbReference type="EMBL" id="KAE9045636.1"/>
    </source>
</evidence>
<evidence type="ECO:0000313" key="5">
    <source>
        <dbReference type="Proteomes" id="UP000429607"/>
    </source>
</evidence>
<evidence type="ECO:0000313" key="6">
    <source>
        <dbReference type="Proteomes" id="UP000434957"/>
    </source>
</evidence>
<dbReference type="Proteomes" id="UP000429607">
    <property type="component" value="Unassembled WGS sequence"/>
</dbReference>
<organism evidence="4 6">
    <name type="scientific">Phytophthora rubi</name>
    <dbReference type="NCBI Taxonomy" id="129364"/>
    <lineage>
        <taxon>Eukaryota</taxon>
        <taxon>Sar</taxon>
        <taxon>Stramenopiles</taxon>
        <taxon>Oomycota</taxon>
        <taxon>Peronosporomycetes</taxon>
        <taxon>Peronosporales</taxon>
        <taxon>Peronosporaceae</taxon>
        <taxon>Phytophthora</taxon>
    </lineage>
</organism>
<keyword evidence="6" id="KW-1185">Reference proteome</keyword>
<reference evidence="4 6" key="1">
    <citation type="submission" date="2018-08" db="EMBL/GenBank/DDBJ databases">
        <title>Genomic investigation of the strawberry pathogen Phytophthora fragariae indicates pathogenicity is determined by transcriptional variation in three key races.</title>
        <authorList>
            <person name="Adams T.M."/>
            <person name="Armitage A.D."/>
            <person name="Sobczyk M.K."/>
            <person name="Bates H.J."/>
            <person name="Dunwell J.M."/>
            <person name="Nellist C.F."/>
            <person name="Harrison R.J."/>
        </authorList>
    </citation>
    <scope>NUCLEOTIDE SEQUENCE [LARGE SCALE GENOMIC DNA]</scope>
    <source>
        <strain evidence="3 5">SCRP249</strain>
        <strain evidence="2 7">SCRP324</strain>
        <strain evidence="4 6">SCRP333</strain>
    </source>
</reference>
<dbReference type="Proteomes" id="UP000435112">
    <property type="component" value="Unassembled WGS sequence"/>
</dbReference>
<dbReference type="EMBL" id="QXFU01000068">
    <property type="protein sequence ID" value="KAE9045636.1"/>
    <property type="molecule type" value="Genomic_DNA"/>
</dbReference>
<dbReference type="Proteomes" id="UP000434957">
    <property type="component" value="Unassembled WGS sequence"/>
</dbReference>